<dbReference type="EMBL" id="WIXE01006135">
    <property type="protein sequence ID" value="KAK5981577.1"/>
    <property type="molecule type" value="Genomic_DNA"/>
</dbReference>
<reference evidence="1 2" key="1">
    <citation type="submission" date="2019-10" db="EMBL/GenBank/DDBJ databases">
        <title>Assembly and Annotation for the nematode Trichostrongylus colubriformis.</title>
        <authorList>
            <person name="Martin J."/>
        </authorList>
    </citation>
    <scope>NUCLEOTIDE SEQUENCE [LARGE SCALE GENOMIC DNA]</scope>
    <source>
        <strain evidence="1">G859</strain>
        <tissue evidence="1">Whole worm</tissue>
    </source>
</reference>
<sequence length="88" mass="10544">MHIPKNLNSKFEKQWAPTQKIAFGIEISDKDQVLLHKQWARQRTARLTWDELLRRRVVVKVSSATGRRCLIFLRYRFKFSYSHCVLVV</sequence>
<keyword evidence="2" id="KW-1185">Reference proteome</keyword>
<name>A0AAN8FML0_TRICO</name>
<comment type="caution">
    <text evidence="1">The sequence shown here is derived from an EMBL/GenBank/DDBJ whole genome shotgun (WGS) entry which is preliminary data.</text>
</comment>
<dbReference type="AlphaFoldDB" id="A0AAN8FML0"/>
<evidence type="ECO:0000313" key="1">
    <source>
        <dbReference type="EMBL" id="KAK5981577.1"/>
    </source>
</evidence>
<protein>
    <submittedName>
        <fullName evidence="1">Uncharacterized protein</fullName>
    </submittedName>
</protein>
<gene>
    <name evidence="1" type="ORF">GCK32_014645</name>
</gene>
<dbReference type="Proteomes" id="UP001331761">
    <property type="component" value="Unassembled WGS sequence"/>
</dbReference>
<organism evidence="1 2">
    <name type="scientific">Trichostrongylus colubriformis</name>
    <name type="common">Black scour worm</name>
    <dbReference type="NCBI Taxonomy" id="6319"/>
    <lineage>
        <taxon>Eukaryota</taxon>
        <taxon>Metazoa</taxon>
        <taxon>Ecdysozoa</taxon>
        <taxon>Nematoda</taxon>
        <taxon>Chromadorea</taxon>
        <taxon>Rhabditida</taxon>
        <taxon>Rhabditina</taxon>
        <taxon>Rhabditomorpha</taxon>
        <taxon>Strongyloidea</taxon>
        <taxon>Trichostrongylidae</taxon>
        <taxon>Trichostrongylus</taxon>
    </lineage>
</organism>
<accession>A0AAN8FML0</accession>
<evidence type="ECO:0000313" key="2">
    <source>
        <dbReference type="Proteomes" id="UP001331761"/>
    </source>
</evidence>
<proteinExistence type="predicted"/>